<dbReference type="FunFam" id="2.170.150.20:FF:000001">
    <property type="entry name" value="Peptide methionine sulfoxide reductase MsrB"/>
    <property type="match status" value="1"/>
</dbReference>
<dbReference type="Gene3D" id="2.170.150.20">
    <property type="entry name" value="Peptide methionine sulfoxide reductase"/>
    <property type="match status" value="1"/>
</dbReference>
<dbReference type="EC" id="1.8.4.12" evidence="6"/>
<feature type="compositionally biased region" description="Basic and acidic residues" evidence="7">
    <location>
        <begin position="15"/>
        <end position="38"/>
    </location>
</feature>
<dbReference type="Pfam" id="PF01641">
    <property type="entry name" value="SelR"/>
    <property type="match status" value="1"/>
</dbReference>
<feature type="domain" description="MsrB" evidence="8">
    <location>
        <begin position="18"/>
        <end position="146"/>
    </location>
</feature>
<comment type="catalytic activity">
    <reaction evidence="5 6">
        <text>L-methionyl-[protein] + [thioredoxin]-disulfide + H2O = L-methionyl-(R)-S-oxide-[protein] + [thioredoxin]-dithiol</text>
        <dbReference type="Rhea" id="RHEA:24164"/>
        <dbReference type="Rhea" id="RHEA-COMP:10698"/>
        <dbReference type="Rhea" id="RHEA-COMP:10700"/>
        <dbReference type="Rhea" id="RHEA-COMP:12313"/>
        <dbReference type="Rhea" id="RHEA-COMP:12314"/>
        <dbReference type="ChEBI" id="CHEBI:15377"/>
        <dbReference type="ChEBI" id="CHEBI:16044"/>
        <dbReference type="ChEBI" id="CHEBI:29950"/>
        <dbReference type="ChEBI" id="CHEBI:45764"/>
        <dbReference type="ChEBI" id="CHEBI:50058"/>
        <dbReference type="EC" id="1.8.4.12"/>
    </reaction>
</comment>
<dbReference type="GO" id="GO:0033743">
    <property type="term" value="F:peptide-methionine (R)-S-oxide reductase activity"/>
    <property type="evidence" value="ECO:0007669"/>
    <property type="project" value="UniProtKB-EC"/>
</dbReference>
<dbReference type="GO" id="GO:0046872">
    <property type="term" value="F:metal ion binding"/>
    <property type="evidence" value="ECO:0007669"/>
    <property type="project" value="UniProtKB-KW"/>
</dbReference>
<protein>
    <recommendedName>
        <fullName evidence="6">Peptide-methionine (R)-S-oxide reductase</fullName>
        <ecNumber evidence="6">1.8.4.12</ecNumber>
    </recommendedName>
</protein>
<comment type="caution">
    <text evidence="9">The sequence shown here is derived from an EMBL/GenBank/DDBJ whole genome shotgun (WGS) entry which is preliminary data.</text>
</comment>
<keyword evidence="3 6" id="KW-0862">Zinc</keyword>
<dbReference type="InterPro" id="IPR028427">
    <property type="entry name" value="Met_Sox_Rdtase_MsrB"/>
</dbReference>
<dbReference type="AlphaFoldDB" id="A0A8S3ZS84"/>
<dbReference type="SUPFAM" id="SSF51316">
    <property type="entry name" value="Mss4-like"/>
    <property type="match status" value="1"/>
</dbReference>
<reference evidence="9" key="1">
    <citation type="submission" date="2021-04" db="EMBL/GenBank/DDBJ databases">
        <authorList>
            <consortium name="Molecular Ecology Group"/>
        </authorList>
    </citation>
    <scope>NUCLEOTIDE SEQUENCE</scope>
</reference>
<evidence type="ECO:0000256" key="7">
    <source>
        <dbReference type="SAM" id="MobiDB-lite"/>
    </source>
</evidence>
<dbReference type="OrthoDB" id="44061at2759"/>
<dbReference type="NCBIfam" id="TIGR00357">
    <property type="entry name" value="peptide-methionine (R)-S-oxide reductase MsrB"/>
    <property type="match status" value="1"/>
</dbReference>
<evidence type="ECO:0000259" key="8">
    <source>
        <dbReference type="PROSITE" id="PS51790"/>
    </source>
</evidence>
<evidence type="ECO:0000256" key="4">
    <source>
        <dbReference type="ARBA" id="ARBA00023002"/>
    </source>
</evidence>
<sequence length="146" mass="16091">MTDSQAGTQRPGKVQLDEADLRNRLTPEEFQVTREHGTEQPWTGPLLENKESGTYTCTCCGAELFDSSTKFDSGTGWPSFYDVLKDKDAADLAAIETKPDTSRGKIRTEVLCGKCDAHLGHVFTDGPQPTGLRYCINSVCLKFQPN</sequence>
<evidence type="ECO:0000256" key="2">
    <source>
        <dbReference type="ARBA" id="ARBA00022723"/>
    </source>
</evidence>
<comment type="cofactor">
    <cofactor evidence="6">
        <name>Zn(2+)</name>
        <dbReference type="ChEBI" id="CHEBI:29105"/>
    </cofactor>
    <text evidence="6">Binds 1 zinc ion per subunit.</text>
</comment>
<comment type="function">
    <text evidence="6">Methionine-sulfoxide reductase that specifically reduces methionine (R)-sulfoxide back to methionine. While in many cases methionine oxidation is the result of random oxidation following oxidative stress, methionine oxidation is also a post-translational modification that takes place on specific residues.</text>
</comment>
<evidence type="ECO:0000256" key="5">
    <source>
        <dbReference type="ARBA" id="ARBA00048488"/>
    </source>
</evidence>
<dbReference type="PANTHER" id="PTHR10173:SF52">
    <property type="entry name" value="METHIONINE-R-SULFOXIDE REDUCTASE B1"/>
    <property type="match status" value="1"/>
</dbReference>
<evidence type="ECO:0000313" key="10">
    <source>
        <dbReference type="Proteomes" id="UP000678393"/>
    </source>
</evidence>
<dbReference type="PANTHER" id="PTHR10173">
    <property type="entry name" value="METHIONINE SULFOXIDE REDUCTASE"/>
    <property type="match status" value="1"/>
</dbReference>
<dbReference type="Proteomes" id="UP000678393">
    <property type="component" value="Unassembled WGS sequence"/>
</dbReference>
<feature type="region of interest" description="Disordered" evidence="7">
    <location>
        <begin position="1"/>
        <end position="47"/>
    </location>
</feature>
<dbReference type="PROSITE" id="PS51790">
    <property type="entry name" value="MSRB"/>
    <property type="match status" value="1"/>
</dbReference>
<evidence type="ECO:0000256" key="3">
    <source>
        <dbReference type="ARBA" id="ARBA00022833"/>
    </source>
</evidence>
<organism evidence="9 10">
    <name type="scientific">Candidula unifasciata</name>
    <dbReference type="NCBI Taxonomy" id="100452"/>
    <lineage>
        <taxon>Eukaryota</taxon>
        <taxon>Metazoa</taxon>
        <taxon>Spiralia</taxon>
        <taxon>Lophotrochozoa</taxon>
        <taxon>Mollusca</taxon>
        <taxon>Gastropoda</taxon>
        <taxon>Heterobranchia</taxon>
        <taxon>Euthyneura</taxon>
        <taxon>Panpulmonata</taxon>
        <taxon>Eupulmonata</taxon>
        <taxon>Stylommatophora</taxon>
        <taxon>Helicina</taxon>
        <taxon>Helicoidea</taxon>
        <taxon>Geomitridae</taxon>
        <taxon>Candidula</taxon>
    </lineage>
</organism>
<evidence type="ECO:0000313" key="9">
    <source>
        <dbReference type="EMBL" id="CAG5129311.1"/>
    </source>
</evidence>
<evidence type="ECO:0000256" key="1">
    <source>
        <dbReference type="ARBA" id="ARBA00007174"/>
    </source>
</evidence>
<comment type="similarity">
    <text evidence="1 6">Belongs to the MsrB Met sulfoxide reductase family.</text>
</comment>
<keyword evidence="2 6" id="KW-0479">Metal-binding</keyword>
<accession>A0A8S3ZS84</accession>
<keyword evidence="10" id="KW-1185">Reference proteome</keyword>
<dbReference type="GO" id="GO:0006979">
    <property type="term" value="P:response to oxidative stress"/>
    <property type="evidence" value="ECO:0007669"/>
    <property type="project" value="InterPro"/>
</dbReference>
<dbReference type="GO" id="GO:0005737">
    <property type="term" value="C:cytoplasm"/>
    <property type="evidence" value="ECO:0007669"/>
    <property type="project" value="TreeGrafter"/>
</dbReference>
<dbReference type="EMBL" id="CAJHNH020003446">
    <property type="protein sequence ID" value="CAG5129311.1"/>
    <property type="molecule type" value="Genomic_DNA"/>
</dbReference>
<name>A0A8S3ZS84_9EUPU</name>
<dbReference type="GO" id="GO:0030091">
    <property type="term" value="P:protein repair"/>
    <property type="evidence" value="ECO:0007669"/>
    <property type="project" value="InterPro"/>
</dbReference>
<dbReference type="InterPro" id="IPR002579">
    <property type="entry name" value="Met_Sox_Rdtase_MsrB_dom"/>
</dbReference>
<evidence type="ECO:0000256" key="6">
    <source>
        <dbReference type="RuleBase" id="RU365044"/>
    </source>
</evidence>
<gene>
    <name evidence="9" type="ORF">CUNI_LOCUS14869</name>
</gene>
<dbReference type="InterPro" id="IPR011057">
    <property type="entry name" value="Mss4-like_sf"/>
</dbReference>
<proteinExistence type="inferred from homology"/>
<keyword evidence="4 6" id="KW-0560">Oxidoreductase</keyword>